<keyword evidence="9" id="KW-0472">Membrane</keyword>
<dbReference type="InterPro" id="IPR007812">
    <property type="entry name" value="T2SS_protein-GspL"/>
</dbReference>
<dbReference type="GO" id="GO:0015628">
    <property type="term" value="P:protein secretion by the type II secretion system"/>
    <property type="evidence" value="ECO:0007669"/>
    <property type="project" value="InterPro"/>
</dbReference>
<feature type="domain" description="GspL cytoplasmic actin-ATPase-like" evidence="10">
    <location>
        <begin position="33"/>
        <end position="126"/>
    </location>
</feature>
<dbReference type="GO" id="GO:0005886">
    <property type="term" value="C:plasma membrane"/>
    <property type="evidence" value="ECO:0007669"/>
    <property type="project" value="UniProtKB-SubCell"/>
</dbReference>
<keyword evidence="13" id="KW-1185">Reference proteome</keyword>
<keyword evidence="6" id="KW-0812">Transmembrane</keyword>
<keyword evidence="8" id="KW-1133">Transmembrane helix</keyword>
<dbReference type="PIRSF" id="PIRSF015761">
    <property type="entry name" value="Protein_L"/>
    <property type="match status" value="1"/>
</dbReference>
<evidence type="ECO:0000313" key="12">
    <source>
        <dbReference type="EMBL" id="AZP10791.1"/>
    </source>
</evidence>
<evidence type="ECO:0000256" key="6">
    <source>
        <dbReference type="ARBA" id="ARBA00022692"/>
    </source>
</evidence>
<keyword evidence="7" id="KW-0653">Protein transport</keyword>
<dbReference type="GO" id="GO:0015627">
    <property type="term" value="C:type II protein secretion system complex"/>
    <property type="evidence" value="ECO:0007669"/>
    <property type="project" value="InterPro"/>
</dbReference>
<comment type="similarity">
    <text evidence="2">Belongs to the GSP L family.</text>
</comment>
<dbReference type="Proteomes" id="UP000275663">
    <property type="component" value="Chromosome"/>
</dbReference>
<dbReference type="GO" id="GO:0009276">
    <property type="term" value="C:Gram-negative-bacterium-type cell wall"/>
    <property type="evidence" value="ECO:0007669"/>
    <property type="project" value="InterPro"/>
</dbReference>
<dbReference type="OrthoDB" id="8557903at2"/>
<dbReference type="Pfam" id="PF12693">
    <property type="entry name" value="GspL_C"/>
    <property type="match status" value="1"/>
</dbReference>
<dbReference type="InterPro" id="IPR025691">
    <property type="entry name" value="GspL_pp_dom"/>
</dbReference>
<dbReference type="RefSeq" id="WP_126126190.1">
    <property type="nucleotide sequence ID" value="NZ_CP034464.1"/>
</dbReference>
<dbReference type="NCBIfam" id="TIGR01709">
    <property type="entry name" value="typeII_sec_gspL"/>
    <property type="match status" value="1"/>
</dbReference>
<dbReference type="SUPFAM" id="SSF53067">
    <property type="entry name" value="Actin-like ATPase domain"/>
    <property type="match status" value="1"/>
</dbReference>
<evidence type="ECO:0000259" key="10">
    <source>
        <dbReference type="Pfam" id="PF05134"/>
    </source>
</evidence>
<dbReference type="InterPro" id="IPR024230">
    <property type="entry name" value="GspL_cyto_dom"/>
</dbReference>
<evidence type="ECO:0000256" key="1">
    <source>
        <dbReference type="ARBA" id="ARBA00004377"/>
    </source>
</evidence>
<gene>
    <name evidence="12" type="ORF">EJN92_01365</name>
</gene>
<keyword evidence="3" id="KW-0813">Transport</keyword>
<name>A0A3Q9BNC6_9BURK</name>
<evidence type="ECO:0000256" key="7">
    <source>
        <dbReference type="ARBA" id="ARBA00022927"/>
    </source>
</evidence>
<evidence type="ECO:0000313" key="13">
    <source>
        <dbReference type="Proteomes" id="UP000275663"/>
    </source>
</evidence>
<dbReference type="Pfam" id="PF05134">
    <property type="entry name" value="T2SSL"/>
    <property type="match status" value="1"/>
</dbReference>
<organism evidence="12 13">
    <name type="scientific">Undibacterium parvum</name>
    <dbReference type="NCBI Taxonomy" id="401471"/>
    <lineage>
        <taxon>Bacteria</taxon>
        <taxon>Pseudomonadati</taxon>
        <taxon>Pseudomonadota</taxon>
        <taxon>Betaproteobacteria</taxon>
        <taxon>Burkholderiales</taxon>
        <taxon>Oxalobacteraceae</taxon>
        <taxon>Undibacterium</taxon>
    </lineage>
</organism>
<accession>A0A3Q9BNC6</accession>
<dbReference type="Gene3D" id="3.30.420.380">
    <property type="match status" value="1"/>
</dbReference>
<dbReference type="EMBL" id="CP034464">
    <property type="protein sequence ID" value="AZP10791.1"/>
    <property type="molecule type" value="Genomic_DNA"/>
</dbReference>
<feature type="domain" description="GspL periplasmic" evidence="11">
    <location>
        <begin position="274"/>
        <end position="408"/>
    </location>
</feature>
<protein>
    <recommendedName>
        <fullName evidence="14">General secretion pathway protein GspL</fullName>
    </recommendedName>
</protein>
<sequence>MASILYLLSPSKNVARASSDLAGLARPYALISENGEVQQQGRETLAKLQGIAANARQVTLLLAASDVTLLTVKIPPMSAAKLKAALPNLIEDQLLTDTSELILLASTPVNGMCSIAAVDRSWMEALHAEAQVLRPKKLTAYALSMTMQAQADAMSVLIEPQQQVLELALRPPGQNAVGLTIDLRSENSLSDTTGVLAQEVLQTLNLFSAGAAVSVALPAEHVAQYQQLAEGDQELAGRFHFQPSDWRARIAGLNSSSIDLMSSVSHDNQTSFDWHKWRWPLGLALATLTINLAGLNLQWLSMKREAQALNDSLTQTYRTSFPKESVIRDPLLQMQQKINLSRKLVGESTPEDFLVLSAQFAQVWDGMVADKPSAPAIVTMEYRERSLFVKIKSAGLLQVDQFKAGLQAHALVLVSTSDGVLQIRPDRGDGK</sequence>
<evidence type="ECO:0000256" key="2">
    <source>
        <dbReference type="ARBA" id="ARBA00005318"/>
    </source>
</evidence>
<evidence type="ECO:0000256" key="4">
    <source>
        <dbReference type="ARBA" id="ARBA00022475"/>
    </source>
</evidence>
<dbReference type="KEGG" id="upv:EJN92_01365"/>
<dbReference type="InterPro" id="IPR043129">
    <property type="entry name" value="ATPase_NBD"/>
</dbReference>
<reference evidence="12 13" key="1">
    <citation type="journal article" date="2011" name="Int. J. Syst. Evol. Microbiol.">
        <title>Description of Undibacterium oligocarboniphilum sp. nov., isolated from purified water, and Undibacterium pigrum strain CCUG 49012 as the type strain of Undibacterium parvum sp. nov., and emended descriptions of the genus Undibacterium and the species Undibacterium pigrum.</title>
        <authorList>
            <person name="Eder W."/>
            <person name="Wanner G."/>
            <person name="Ludwig W."/>
            <person name="Busse H.J."/>
            <person name="Ziemke-Kageler F."/>
            <person name="Lang E."/>
        </authorList>
    </citation>
    <scope>NUCLEOTIDE SEQUENCE [LARGE SCALE GENOMIC DNA]</scope>
    <source>
        <strain evidence="12 13">DSM 23061</strain>
    </source>
</reference>
<dbReference type="AlphaFoldDB" id="A0A3Q9BNC6"/>
<keyword evidence="4" id="KW-1003">Cell membrane</keyword>
<proteinExistence type="inferred from homology"/>
<comment type="subcellular location">
    <subcellularLocation>
        <location evidence="1">Cell inner membrane</location>
        <topology evidence="1">Single-pass membrane protein</topology>
    </subcellularLocation>
</comment>
<evidence type="ECO:0000256" key="3">
    <source>
        <dbReference type="ARBA" id="ARBA00022448"/>
    </source>
</evidence>
<evidence type="ECO:0008006" key="14">
    <source>
        <dbReference type="Google" id="ProtNLM"/>
    </source>
</evidence>
<evidence type="ECO:0000259" key="11">
    <source>
        <dbReference type="Pfam" id="PF12693"/>
    </source>
</evidence>
<keyword evidence="5" id="KW-0997">Cell inner membrane</keyword>
<evidence type="ECO:0000256" key="9">
    <source>
        <dbReference type="ARBA" id="ARBA00023136"/>
    </source>
</evidence>
<evidence type="ECO:0000256" key="5">
    <source>
        <dbReference type="ARBA" id="ARBA00022519"/>
    </source>
</evidence>
<evidence type="ECO:0000256" key="8">
    <source>
        <dbReference type="ARBA" id="ARBA00022989"/>
    </source>
</evidence>